<protein>
    <submittedName>
        <fullName evidence="1">Uncharacterized protein</fullName>
    </submittedName>
</protein>
<dbReference type="AlphaFoldDB" id="A0AAD7G227"/>
<proteinExistence type="predicted"/>
<organism evidence="1 2">
    <name type="scientific">Roridomyces roridus</name>
    <dbReference type="NCBI Taxonomy" id="1738132"/>
    <lineage>
        <taxon>Eukaryota</taxon>
        <taxon>Fungi</taxon>
        <taxon>Dikarya</taxon>
        <taxon>Basidiomycota</taxon>
        <taxon>Agaricomycotina</taxon>
        <taxon>Agaricomycetes</taxon>
        <taxon>Agaricomycetidae</taxon>
        <taxon>Agaricales</taxon>
        <taxon>Marasmiineae</taxon>
        <taxon>Mycenaceae</taxon>
        <taxon>Roridomyces</taxon>
    </lineage>
</organism>
<dbReference type="EMBL" id="JARKIF010000001">
    <property type="protein sequence ID" value="KAJ7651360.1"/>
    <property type="molecule type" value="Genomic_DNA"/>
</dbReference>
<keyword evidence="2" id="KW-1185">Reference proteome</keyword>
<name>A0AAD7G227_9AGAR</name>
<comment type="caution">
    <text evidence="1">The sequence shown here is derived from an EMBL/GenBank/DDBJ whole genome shotgun (WGS) entry which is preliminary data.</text>
</comment>
<accession>A0AAD7G227</accession>
<reference evidence="1" key="1">
    <citation type="submission" date="2023-03" db="EMBL/GenBank/DDBJ databases">
        <title>Massive genome expansion in bonnet fungi (Mycena s.s.) driven by repeated elements and novel gene families across ecological guilds.</title>
        <authorList>
            <consortium name="Lawrence Berkeley National Laboratory"/>
            <person name="Harder C.B."/>
            <person name="Miyauchi S."/>
            <person name="Viragh M."/>
            <person name="Kuo A."/>
            <person name="Thoen E."/>
            <person name="Andreopoulos B."/>
            <person name="Lu D."/>
            <person name="Skrede I."/>
            <person name="Drula E."/>
            <person name="Henrissat B."/>
            <person name="Morin E."/>
            <person name="Kohler A."/>
            <person name="Barry K."/>
            <person name="LaButti K."/>
            <person name="Morin E."/>
            <person name="Salamov A."/>
            <person name="Lipzen A."/>
            <person name="Mereny Z."/>
            <person name="Hegedus B."/>
            <person name="Baldrian P."/>
            <person name="Stursova M."/>
            <person name="Weitz H."/>
            <person name="Taylor A."/>
            <person name="Grigoriev I.V."/>
            <person name="Nagy L.G."/>
            <person name="Martin F."/>
            <person name="Kauserud H."/>
        </authorList>
    </citation>
    <scope>NUCLEOTIDE SEQUENCE</scope>
    <source>
        <strain evidence="1">9284</strain>
    </source>
</reference>
<evidence type="ECO:0000313" key="2">
    <source>
        <dbReference type="Proteomes" id="UP001221142"/>
    </source>
</evidence>
<evidence type="ECO:0000313" key="1">
    <source>
        <dbReference type="EMBL" id="KAJ7651360.1"/>
    </source>
</evidence>
<gene>
    <name evidence="1" type="ORF">FB45DRAFT_890352</name>
</gene>
<dbReference type="Proteomes" id="UP001221142">
    <property type="component" value="Unassembled WGS sequence"/>
</dbReference>
<sequence length="295" mass="34024">MEPTHTHAGSEIPSSAEPRLPLELEQAIFELVALSRPVFIPNLLLVASRVKQWAEPFLYRTLIIAQDKSRTDHLRTYTVAQWRRIHELRPSLLKSVRNLMLDTPLRHDSATLDMIFSSCPNVQNVCMCWAARASLALPRTETVDILPLRHLYSEVHDLVERNPFSRPFYRNISHLELGDPPAEEDWTDLVHLPQLTHIAFIYEIPILFRRLLDECKLLRALVVLGVPDVRSDYSQLATEKRFVMMEVPDFIGDWQRGVLDGNDYWARAEEFIARRITGGSSPDAQYPFYLIDNVA</sequence>